<evidence type="ECO:0000256" key="2">
    <source>
        <dbReference type="ARBA" id="ARBA00008053"/>
    </source>
</evidence>
<protein>
    <submittedName>
        <fullName evidence="6">Uncharacterized protein DUF445</fullName>
    </submittedName>
</protein>
<gene>
    <name evidence="6" type="ORF">BD821_10479</name>
</gene>
<dbReference type="Proteomes" id="UP000239863">
    <property type="component" value="Unassembled WGS sequence"/>
</dbReference>
<comment type="similarity">
    <text evidence="2">Belongs to the UPF0754 family.</text>
</comment>
<evidence type="ECO:0000256" key="3">
    <source>
        <dbReference type="ARBA" id="ARBA00022692"/>
    </source>
</evidence>
<keyword evidence="5" id="KW-0472">Membrane</keyword>
<evidence type="ECO:0000256" key="5">
    <source>
        <dbReference type="ARBA" id="ARBA00023136"/>
    </source>
</evidence>
<comment type="subcellular location">
    <subcellularLocation>
        <location evidence="1">Endomembrane system</location>
    </subcellularLocation>
</comment>
<dbReference type="STRING" id="37659.GCA_000703125_00831"/>
<evidence type="ECO:0000313" key="6">
    <source>
        <dbReference type="EMBL" id="PPK48818.1"/>
    </source>
</evidence>
<dbReference type="AlphaFoldDB" id="A0A2S6FZ95"/>
<sequence>MKNFIPCIVGAVIGYITNWLAIKMLFRPYEEKRIFGIKVPFTPGLIPKEKQRIAKSVSEAIANHLLSKDTIVKALCSPNIYSHIYNMVETKIKDIYSSTKNLKALMEENLGFDQRNIDNINENIYVGVLNNLNDNVKDKIVKEIYNLFQKELKKEPLILEHILKEESMGKISEIVYNYASSKDFHQNIKEKINKKLGELIYTEKRLKEVIPKNMIDVVDDFIYENRDKITRDILSLLEEPDTKVKIKVAISEGIGTNVNPLVAMFLNPETLYNKFLDFSKEYLKEDENKKQICVVIKNYIDKLMDGSVSEIIKAVEYSKIEIIIDNLVNDLQSNVFSIEVIKEGIYGIKTKLLGHNSIDEVLLNFNPSYKENLYGVIKRFVYEVVDGDRTQTIIKEGISKIISVTIDRPINSLIKVEEDILIKSSNIYIKSVYDRFIQKQASDVIEILNIEKIVEDNINSFEVDFAEEVIVGIAHEELKAITWLGALLGGLIGLVTPFLYL</sequence>
<organism evidence="6 7">
    <name type="scientific">Clostridium algidicarnis DSM 15099</name>
    <dbReference type="NCBI Taxonomy" id="1121295"/>
    <lineage>
        <taxon>Bacteria</taxon>
        <taxon>Bacillati</taxon>
        <taxon>Bacillota</taxon>
        <taxon>Clostridia</taxon>
        <taxon>Eubacteriales</taxon>
        <taxon>Clostridiaceae</taxon>
        <taxon>Clostridium</taxon>
    </lineage>
</organism>
<name>A0A2S6FZ95_9CLOT</name>
<dbReference type="EMBL" id="PTIS01000004">
    <property type="protein sequence ID" value="PPK48818.1"/>
    <property type="molecule type" value="Genomic_DNA"/>
</dbReference>
<proteinExistence type="inferred from homology"/>
<dbReference type="GO" id="GO:0012505">
    <property type="term" value="C:endomembrane system"/>
    <property type="evidence" value="ECO:0007669"/>
    <property type="project" value="UniProtKB-SubCell"/>
</dbReference>
<dbReference type="RefSeq" id="WP_104409541.1">
    <property type="nucleotide sequence ID" value="NZ_PTIS01000004.1"/>
</dbReference>
<dbReference type="PANTHER" id="PTHR35791:SF1">
    <property type="entry name" value="UPF0754 MEMBRANE PROTEIN YHEB"/>
    <property type="match status" value="1"/>
</dbReference>
<evidence type="ECO:0000256" key="1">
    <source>
        <dbReference type="ARBA" id="ARBA00004308"/>
    </source>
</evidence>
<keyword evidence="4" id="KW-1133">Transmembrane helix</keyword>
<dbReference type="InterPro" id="IPR007383">
    <property type="entry name" value="DUF445"/>
</dbReference>
<dbReference type="OrthoDB" id="9787430at2"/>
<reference evidence="6 7" key="1">
    <citation type="submission" date="2018-02" db="EMBL/GenBank/DDBJ databases">
        <title>Genomic Encyclopedia of Archaeal and Bacterial Type Strains, Phase II (KMG-II): from individual species to whole genera.</title>
        <authorList>
            <person name="Goeker M."/>
        </authorList>
    </citation>
    <scope>NUCLEOTIDE SEQUENCE [LARGE SCALE GENOMIC DNA]</scope>
    <source>
        <strain evidence="6 7">DSM 15099</strain>
    </source>
</reference>
<accession>A0A2S6FZ95</accession>
<comment type="caution">
    <text evidence="6">The sequence shown here is derived from an EMBL/GenBank/DDBJ whole genome shotgun (WGS) entry which is preliminary data.</text>
</comment>
<dbReference type="PANTHER" id="PTHR35791">
    <property type="entry name" value="UPF0754 MEMBRANE PROTEIN YHEB"/>
    <property type="match status" value="1"/>
</dbReference>
<evidence type="ECO:0000313" key="7">
    <source>
        <dbReference type="Proteomes" id="UP000239863"/>
    </source>
</evidence>
<dbReference type="Pfam" id="PF04286">
    <property type="entry name" value="DUF445"/>
    <property type="match status" value="1"/>
</dbReference>
<keyword evidence="3" id="KW-0812">Transmembrane</keyword>
<evidence type="ECO:0000256" key="4">
    <source>
        <dbReference type="ARBA" id="ARBA00022989"/>
    </source>
</evidence>